<feature type="transmembrane region" description="Helical" evidence="8">
    <location>
        <begin position="293"/>
        <end position="311"/>
    </location>
</feature>
<evidence type="ECO:0000256" key="3">
    <source>
        <dbReference type="ARBA" id="ARBA00022679"/>
    </source>
</evidence>
<comment type="caution">
    <text evidence="9">The sequence shown here is derived from an EMBL/GenBank/DDBJ whole genome shotgun (WGS) entry which is preliminary data.</text>
</comment>
<dbReference type="GO" id="GO:0046872">
    <property type="term" value="F:metal ion binding"/>
    <property type="evidence" value="ECO:0007669"/>
    <property type="project" value="UniProtKB-KW"/>
</dbReference>
<evidence type="ECO:0000256" key="7">
    <source>
        <dbReference type="PIRSR" id="PIRSR600715-1"/>
    </source>
</evidence>
<comment type="subcellular location">
    <subcellularLocation>
        <location evidence="1">Cell membrane</location>
        <topology evidence="1">Multi-pass membrane protein</topology>
    </subcellularLocation>
</comment>
<keyword evidence="6 8" id="KW-0472">Membrane</keyword>
<keyword evidence="7" id="KW-0460">Magnesium</keyword>
<dbReference type="Pfam" id="PF00953">
    <property type="entry name" value="Glycos_transf_4"/>
    <property type="match status" value="1"/>
</dbReference>
<dbReference type="EMBL" id="BEHT01000001">
    <property type="protein sequence ID" value="GBC97540.1"/>
    <property type="molecule type" value="Genomic_DNA"/>
</dbReference>
<feature type="binding site" evidence="7">
    <location>
        <position position="155"/>
    </location>
    <ligand>
        <name>Mg(2+)</name>
        <dbReference type="ChEBI" id="CHEBI:18420"/>
    </ligand>
</feature>
<feature type="binding site" evidence="7">
    <location>
        <position position="215"/>
    </location>
    <ligand>
        <name>Mg(2+)</name>
        <dbReference type="ChEBI" id="CHEBI:18420"/>
    </ligand>
</feature>
<dbReference type="EC" id="2.7.8.33" evidence="9"/>
<dbReference type="PANTHER" id="PTHR22926:SF3">
    <property type="entry name" value="UNDECAPRENYL-PHOSPHATE ALPHA-N-ACETYLGLUCOSAMINYL 1-PHOSPHATE TRANSFERASE"/>
    <property type="match status" value="1"/>
</dbReference>
<evidence type="ECO:0000256" key="6">
    <source>
        <dbReference type="ARBA" id="ARBA00023136"/>
    </source>
</evidence>
<feature type="transmembrane region" description="Helical" evidence="8">
    <location>
        <begin position="137"/>
        <end position="156"/>
    </location>
</feature>
<keyword evidence="2" id="KW-1003">Cell membrane</keyword>
<keyword evidence="5 8" id="KW-1133">Transmembrane helix</keyword>
<evidence type="ECO:0000256" key="4">
    <source>
        <dbReference type="ARBA" id="ARBA00022692"/>
    </source>
</evidence>
<dbReference type="GO" id="GO:0005886">
    <property type="term" value="C:plasma membrane"/>
    <property type="evidence" value="ECO:0007669"/>
    <property type="project" value="UniProtKB-SubCell"/>
</dbReference>
<dbReference type="Proteomes" id="UP000236173">
    <property type="component" value="Unassembled WGS sequence"/>
</dbReference>
<comment type="cofactor">
    <cofactor evidence="7">
        <name>Mg(2+)</name>
        <dbReference type="ChEBI" id="CHEBI:18420"/>
    </cofactor>
</comment>
<reference evidence="10" key="1">
    <citation type="submission" date="2017-09" db="EMBL/GenBank/DDBJ databases">
        <title>Metaegenomics of thermophilic ammonia-oxidizing enrichment culture.</title>
        <authorList>
            <person name="Kato S."/>
            <person name="Suzuki K."/>
        </authorList>
    </citation>
    <scope>NUCLEOTIDE SEQUENCE [LARGE SCALE GENOMIC DNA]</scope>
</reference>
<evidence type="ECO:0000313" key="9">
    <source>
        <dbReference type="EMBL" id="GBC97540.1"/>
    </source>
</evidence>
<feature type="transmembrane region" description="Helical" evidence="8">
    <location>
        <begin position="47"/>
        <end position="67"/>
    </location>
</feature>
<evidence type="ECO:0000256" key="2">
    <source>
        <dbReference type="ARBA" id="ARBA00022475"/>
    </source>
</evidence>
<feature type="transmembrane region" description="Helical" evidence="8">
    <location>
        <begin position="237"/>
        <end position="262"/>
    </location>
</feature>
<feature type="transmembrane region" description="Helical" evidence="8">
    <location>
        <begin position="103"/>
        <end position="122"/>
    </location>
</feature>
<protein>
    <submittedName>
        <fullName evidence="9">Putative undecaprenyl-phosphate N-acetylglucosaminyl 1-phosphate transferase</fullName>
        <ecNumber evidence="9">2.7.8.33</ecNumber>
    </submittedName>
</protein>
<dbReference type="AlphaFoldDB" id="A0A2H5X8L3"/>
<gene>
    <name evidence="9" type="primary">tagO_1</name>
    <name evidence="9" type="ORF">HRbin17_00027</name>
</gene>
<organism evidence="9 10">
    <name type="scientific">Candidatus Fervidibacter japonicus</name>
    <dbReference type="NCBI Taxonomy" id="2035412"/>
    <lineage>
        <taxon>Bacteria</taxon>
        <taxon>Candidatus Fervidibacterota</taxon>
        <taxon>Candidatus Fervidibacter</taxon>
    </lineage>
</organism>
<evidence type="ECO:0000256" key="1">
    <source>
        <dbReference type="ARBA" id="ARBA00004651"/>
    </source>
</evidence>
<evidence type="ECO:0000256" key="8">
    <source>
        <dbReference type="SAM" id="Phobius"/>
    </source>
</evidence>
<keyword evidence="3 9" id="KW-0808">Transferase</keyword>
<dbReference type="InterPro" id="IPR000715">
    <property type="entry name" value="Glycosyl_transferase_4"/>
</dbReference>
<dbReference type="PANTHER" id="PTHR22926">
    <property type="entry name" value="PHOSPHO-N-ACETYLMURAMOYL-PENTAPEPTIDE-TRANSFERASE"/>
    <property type="match status" value="1"/>
</dbReference>
<keyword evidence="4 8" id="KW-0812">Transmembrane</keyword>
<dbReference type="GO" id="GO:0009103">
    <property type="term" value="P:lipopolysaccharide biosynthetic process"/>
    <property type="evidence" value="ECO:0007669"/>
    <property type="project" value="TreeGrafter"/>
</dbReference>
<dbReference type="GO" id="GO:0036380">
    <property type="term" value="F:UDP-N-acetylglucosamine-undecaprenyl-phosphate N-acetylglucosaminephosphotransferase activity"/>
    <property type="evidence" value="ECO:0007669"/>
    <property type="project" value="UniProtKB-EC"/>
</dbReference>
<dbReference type="PROSITE" id="PS01348">
    <property type="entry name" value="MRAY_2"/>
    <property type="match status" value="1"/>
</dbReference>
<proteinExistence type="predicted"/>
<evidence type="ECO:0000313" key="10">
    <source>
        <dbReference type="Proteomes" id="UP000236173"/>
    </source>
</evidence>
<feature type="transmembrane region" description="Helical" evidence="8">
    <location>
        <begin position="211"/>
        <end position="231"/>
    </location>
</feature>
<keyword evidence="7" id="KW-0479">Metal-binding</keyword>
<feature type="transmembrane region" description="Helical" evidence="8">
    <location>
        <begin position="6"/>
        <end position="27"/>
    </location>
</feature>
<dbReference type="CDD" id="cd06853">
    <property type="entry name" value="GT_WecA_like"/>
    <property type="match status" value="1"/>
</dbReference>
<accession>A0A2H5X8L3</accession>
<dbReference type="GO" id="GO:0044038">
    <property type="term" value="P:cell wall macromolecule biosynthetic process"/>
    <property type="evidence" value="ECO:0007669"/>
    <property type="project" value="TreeGrafter"/>
</dbReference>
<dbReference type="InterPro" id="IPR018480">
    <property type="entry name" value="PNAcMuramoyl-5peptid_Trfase_CS"/>
</dbReference>
<evidence type="ECO:0000256" key="5">
    <source>
        <dbReference type="ARBA" id="ARBA00022989"/>
    </source>
</evidence>
<dbReference type="GO" id="GO:0071555">
    <property type="term" value="P:cell wall organization"/>
    <property type="evidence" value="ECO:0007669"/>
    <property type="project" value="TreeGrafter"/>
</dbReference>
<feature type="transmembrane region" description="Helical" evidence="8">
    <location>
        <begin position="73"/>
        <end position="91"/>
    </location>
</feature>
<feature type="transmembrane region" description="Helical" evidence="8">
    <location>
        <begin position="163"/>
        <end position="181"/>
    </location>
</feature>
<name>A0A2H5X8L3_9BACT</name>
<sequence>MIAIAFAFLISAIVGLVFTPLSIRWAWRWGVLARPSARKVHREPIPCWGGVAIVAGVISGAGIGWLFLPELPAETLGLAAGLFVIVAVGSLDDRYSLPAKVKLAGQIVAALLPLAFGVRIKFLNNPVGDGYLFLAEWQAWLLTLLWIVGLINAINLIDGLDGLAAGVSFFAALTLTFLAAVQGLTPVAVAFAAVAGACIGFLPYNFHPARVFMGDTGAMALGYLFATLSVLGAVKSIAALSVLFMTGIMLAYPISDTAFAIFRRWLSRRPIFSADREHLHHRLLDSGFDQRQAVLVLYALTLIFCLLAILLTRPKV</sequence>